<keyword evidence="10" id="KW-0472">Membrane</keyword>
<dbReference type="InterPro" id="IPR003661">
    <property type="entry name" value="HisK_dim/P_dom"/>
</dbReference>
<keyword evidence="6 10" id="KW-0812">Transmembrane</keyword>
<protein>
    <recommendedName>
        <fullName evidence="3">histidine kinase</fullName>
        <ecNumber evidence="3">2.7.13.3</ecNumber>
    </recommendedName>
</protein>
<dbReference type="PROSITE" id="PS50885">
    <property type="entry name" value="HAMP"/>
    <property type="match status" value="1"/>
</dbReference>
<evidence type="ECO:0000256" key="3">
    <source>
        <dbReference type="ARBA" id="ARBA00012438"/>
    </source>
</evidence>
<evidence type="ECO:0000313" key="14">
    <source>
        <dbReference type="Proteomes" id="UP001379949"/>
    </source>
</evidence>
<keyword evidence="14" id="KW-1185">Reference proteome</keyword>
<reference evidence="13 14" key="1">
    <citation type="submission" date="2024-02" db="EMBL/GenBank/DDBJ databases">
        <title>Bacteria isolated from the canopy kelp, Nereocystis luetkeana.</title>
        <authorList>
            <person name="Pfister C.A."/>
            <person name="Younker I.T."/>
            <person name="Light S.H."/>
        </authorList>
    </citation>
    <scope>NUCLEOTIDE SEQUENCE [LARGE SCALE GENOMIC DNA]</scope>
    <source>
        <strain evidence="13 14">TI.4.07</strain>
    </source>
</reference>
<dbReference type="Gene3D" id="1.10.287.130">
    <property type="match status" value="1"/>
</dbReference>
<keyword evidence="5" id="KW-0808">Transferase</keyword>
<evidence type="ECO:0000256" key="6">
    <source>
        <dbReference type="ARBA" id="ARBA00022692"/>
    </source>
</evidence>
<evidence type="ECO:0000256" key="10">
    <source>
        <dbReference type="SAM" id="Phobius"/>
    </source>
</evidence>
<dbReference type="RefSeq" id="WP_341567116.1">
    <property type="nucleotide sequence ID" value="NZ_JBAKAR010000006.1"/>
</dbReference>
<dbReference type="PANTHER" id="PTHR45436">
    <property type="entry name" value="SENSOR HISTIDINE KINASE YKOH"/>
    <property type="match status" value="1"/>
</dbReference>
<sequence length="422" mass="47691">MKLIRTSKQLTVTYFSIVAFAIIAFHFSMLESMIENMESIYAKTRMDKDIATATQMFQGTTLTHVSVPPFSEAYLGKQNLPSWVVLEDDVSDDKPYHIDSDSDTDLEFFSMLKKVTINRQVRNLYLIHYDEIYETSEAKMFDTQTIQLALSLLLLVVSLWVVMRISSRLTAPLSSLSKNLASRSPEDFVPIPIPDGAATREIYQLVDHLNGYQNQIRSLIDRERAFNRNASHELRTPLMVMRGGLTLLGKSDSKEFIERQRVRMIHACQEMEDYITTLLSLTRDEDPENLSFREVTEAELNLICRAHTDYQPKSSVVLEILAQGVVHTKLPVAALHILIGNLVKNALACTEEGLIQLIMLDNEIKVVDTGCGLDGKPHGESYGLGLMIVRDICAKYRCEFSLVNNDDVGCTATVLFPLEQEV</sequence>
<comment type="subcellular location">
    <subcellularLocation>
        <location evidence="2">Membrane</location>
    </subcellularLocation>
</comment>
<evidence type="ECO:0000259" key="12">
    <source>
        <dbReference type="PROSITE" id="PS50885"/>
    </source>
</evidence>
<dbReference type="Gene3D" id="3.30.565.10">
    <property type="entry name" value="Histidine kinase-like ATPase, C-terminal domain"/>
    <property type="match status" value="1"/>
</dbReference>
<dbReference type="Pfam" id="PF02518">
    <property type="entry name" value="HATPase_c"/>
    <property type="match status" value="1"/>
</dbReference>
<organism evidence="13 14">
    <name type="scientific">Marinomonas arenicola</name>
    <dbReference type="NCBI Taxonomy" id="569601"/>
    <lineage>
        <taxon>Bacteria</taxon>
        <taxon>Pseudomonadati</taxon>
        <taxon>Pseudomonadota</taxon>
        <taxon>Gammaproteobacteria</taxon>
        <taxon>Oceanospirillales</taxon>
        <taxon>Oceanospirillaceae</taxon>
        <taxon>Marinomonas</taxon>
    </lineage>
</organism>
<gene>
    <name evidence="13" type="ORF">V6242_09210</name>
</gene>
<feature type="domain" description="HAMP" evidence="12">
    <location>
        <begin position="167"/>
        <end position="221"/>
    </location>
</feature>
<dbReference type="SMART" id="SM00388">
    <property type="entry name" value="HisKA"/>
    <property type="match status" value="1"/>
</dbReference>
<evidence type="ECO:0000256" key="2">
    <source>
        <dbReference type="ARBA" id="ARBA00004370"/>
    </source>
</evidence>
<keyword evidence="8 10" id="KW-1133">Transmembrane helix</keyword>
<comment type="catalytic activity">
    <reaction evidence="1">
        <text>ATP + protein L-histidine = ADP + protein N-phospho-L-histidine.</text>
        <dbReference type="EC" id="2.7.13.3"/>
    </reaction>
</comment>
<name>A0ABU9G499_9GAMM</name>
<evidence type="ECO:0000256" key="8">
    <source>
        <dbReference type="ARBA" id="ARBA00022989"/>
    </source>
</evidence>
<dbReference type="InterPro" id="IPR036890">
    <property type="entry name" value="HATPase_C_sf"/>
</dbReference>
<dbReference type="GO" id="GO:0016301">
    <property type="term" value="F:kinase activity"/>
    <property type="evidence" value="ECO:0007669"/>
    <property type="project" value="UniProtKB-KW"/>
</dbReference>
<dbReference type="EC" id="2.7.13.3" evidence="3"/>
<dbReference type="Pfam" id="PF00512">
    <property type="entry name" value="HisKA"/>
    <property type="match status" value="1"/>
</dbReference>
<dbReference type="InterPro" id="IPR036097">
    <property type="entry name" value="HisK_dim/P_sf"/>
</dbReference>
<dbReference type="EMBL" id="JBAKAR010000006">
    <property type="protein sequence ID" value="MEL0613326.1"/>
    <property type="molecule type" value="Genomic_DNA"/>
</dbReference>
<evidence type="ECO:0000256" key="1">
    <source>
        <dbReference type="ARBA" id="ARBA00000085"/>
    </source>
</evidence>
<keyword evidence="9" id="KW-0902">Two-component regulatory system</keyword>
<dbReference type="SUPFAM" id="SSF55874">
    <property type="entry name" value="ATPase domain of HSP90 chaperone/DNA topoisomerase II/histidine kinase"/>
    <property type="match status" value="1"/>
</dbReference>
<evidence type="ECO:0000259" key="11">
    <source>
        <dbReference type="PROSITE" id="PS50109"/>
    </source>
</evidence>
<dbReference type="InterPro" id="IPR050428">
    <property type="entry name" value="TCS_sensor_his_kinase"/>
</dbReference>
<dbReference type="SMART" id="SM00387">
    <property type="entry name" value="HATPase_c"/>
    <property type="match status" value="1"/>
</dbReference>
<feature type="domain" description="Histidine kinase" evidence="11">
    <location>
        <begin position="229"/>
        <end position="420"/>
    </location>
</feature>
<proteinExistence type="predicted"/>
<evidence type="ECO:0000256" key="9">
    <source>
        <dbReference type="ARBA" id="ARBA00023012"/>
    </source>
</evidence>
<evidence type="ECO:0000256" key="4">
    <source>
        <dbReference type="ARBA" id="ARBA00022553"/>
    </source>
</evidence>
<accession>A0ABU9G499</accession>
<dbReference type="InterPro" id="IPR003594">
    <property type="entry name" value="HATPase_dom"/>
</dbReference>
<feature type="transmembrane region" description="Helical" evidence="10">
    <location>
        <begin position="12"/>
        <end position="30"/>
    </location>
</feature>
<dbReference type="Proteomes" id="UP001379949">
    <property type="component" value="Unassembled WGS sequence"/>
</dbReference>
<keyword evidence="7 13" id="KW-0418">Kinase</keyword>
<evidence type="ECO:0000256" key="5">
    <source>
        <dbReference type="ARBA" id="ARBA00022679"/>
    </source>
</evidence>
<dbReference type="CDD" id="cd00082">
    <property type="entry name" value="HisKA"/>
    <property type="match status" value="1"/>
</dbReference>
<dbReference type="PANTHER" id="PTHR45436:SF16">
    <property type="entry name" value="HISTIDINE KINASE"/>
    <property type="match status" value="1"/>
</dbReference>
<comment type="caution">
    <text evidence="13">The sequence shown here is derived from an EMBL/GenBank/DDBJ whole genome shotgun (WGS) entry which is preliminary data.</text>
</comment>
<dbReference type="InterPro" id="IPR003660">
    <property type="entry name" value="HAMP_dom"/>
</dbReference>
<dbReference type="SUPFAM" id="SSF47384">
    <property type="entry name" value="Homodimeric domain of signal transducing histidine kinase"/>
    <property type="match status" value="1"/>
</dbReference>
<keyword evidence="4" id="KW-0597">Phosphoprotein</keyword>
<dbReference type="PROSITE" id="PS50109">
    <property type="entry name" value="HIS_KIN"/>
    <property type="match status" value="1"/>
</dbReference>
<evidence type="ECO:0000313" key="13">
    <source>
        <dbReference type="EMBL" id="MEL0613326.1"/>
    </source>
</evidence>
<dbReference type="InterPro" id="IPR005467">
    <property type="entry name" value="His_kinase_dom"/>
</dbReference>
<evidence type="ECO:0000256" key="7">
    <source>
        <dbReference type="ARBA" id="ARBA00022777"/>
    </source>
</evidence>